<gene>
    <name evidence="3" type="ORF">CCAND93_670016</name>
</gene>
<dbReference type="EC" id="2.4.-.-" evidence="3"/>
<dbReference type="OrthoDB" id="7560678at2"/>
<dbReference type="Proteomes" id="UP000038200">
    <property type="component" value="Unassembled WGS sequence"/>
</dbReference>
<dbReference type="SUPFAM" id="SSF53756">
    <property type="entry name" value="UDP-Glycosyltransferase/glycogen phosphorylase"/>
    <property type="match status" value="1"/>
</dbReference>
<dbReference type="Pfam" id="PF00534">
    <property type="entry name" value="Glycos_transf_1"/>
    <property type="match status" value="1"/>
</dbReference>
<feature type="domain" description="Glycosyl transferase family 1" evidence="1">
    <location>
        <begin position="182"/>
        <end position="302"/>
    </location>
</feature>
<dbReference type="InterPro" id="IPR001296">
    <property type="entry name" value="Glyco_trans_1"/>
</dbReference>
<keyword evidence="3" id="KW-0808">Transferase</keyword>
<dbReference type="Gene3D" id="3.40.50.2000">
    <property type="entry name" value="Glycogen Phosphorylase B"/>
    <property type="match status" value="2"/>
</dbReference>
<name>A0A0B7IVK1_9FLAO</name>
<dbReference type="Pfam" id="PF13439">
    <property type="entry name" value="Glyco_transf_4"/>
    <property type="match status" value="1"/>
</dbReference>
<evidence type="ECO:0000313" key="4">
    <source>
        <dbReference type="Proteomes" id="UP000038200"/>
    </source>
</evidence>
<dbReference type="PANTHER" id="PTHR45947">
    <property type="entry name" value="SULFOQUINOVOSYL TRANSFERASE SQD2"/>
    <property type="match status" value="1"/>
</dbReference>
<evidence type="ECO:0000259" key="1">
    <source>
        <dbReference type="Pfam" id="PF00534"/>
    </source>
</evidence>
<keyword evidence="3" id="KW-0328">Glycosyltransferase</keyword>
<dbReference type="AlphaFoldDB" id="A0A0B7IVK1"/>
<dbReference type="EMBL" id="CDOL01000258">
    <property type="protein sequence ID" value="CEN53978.1"/>
    <property type="molecule type" value="Genomic_DNA"/>
</dbReference>
<evidence type="ECO:0000259" key="2">
    <source>
        <dbReference type="Pfam" id="PF13439"/>
    </source>
</evidence>
<dbReference type="RefSeq" id="WP_042009274.1">
    <property type="nucleotide sequence ID" value="NZ_CDOL01000258.1"/>
</dbReference>
<organism evidence="3 4">
    <name type="scientific">Capnocytophaga canis</name>
    <dbReference type="NCBI Taxonomy" id="1848903"/>
    <lineage>
        <taxon>Bacteria</taxon>
        <taxon>Pseudomonadati</taxon>
        <taxon>Bacteroidota</taxon>
        <taxon>Flavobacteriia</taxon>
        <taxon>Flavobacteriales</taxon>
        <taxon>Flavobacteriaceae</taxon>
        <taxon>Capnocytophaga</taxon>
    </lineage>
</organism>
<dbReference type="PANTHER" id="PTHR45947:SF3">
    <property type="entry name" value="SULFOQUINOVOSYL TRANSFERASE SQD2"/>
    <property type="match status" value="1"/>
</dbReference>
<reference evidence="3 4" key="1">
    <citation type="submission" date="2015-01" db="EMBL/GenBank/DDBJ databases">
        <authorList>
            <person name="Xiang T."/>
            <person name="Song Y."/>
            <person name="Huang L."/>
            <person name="Wang B."/>
            <person name="Wu P."/>
        </authorList>
    </citation>
    <scope>NUCLEOTIDE SEQUENCE [LARGE SCALE GENOMIC DNA]</scope>
    <source>
        <strain evidence="3 4">CcD93</strain>
    </source>
</reference>
<evidence type="ECO:0000313" key="3">
    <source>
        <dbReference type="EMBL" id="CEN53978.1"/>
    </source>
</evidence>
<sequence>MKKIGFLVPEIINCGPVNMVFNIIQCIDCEMFSVMLISVRKTKTNSDYVNNIRSKCKLGVFDLEIFSLQDLVLNLDVIHSHGYYPDKIVAGLKNDSVKKITTIHCQFFKDYLQEYGKIKGFFGALLHFYYLNTGKFDYHVGCSQSVKEYLDSYLLKRNKKKVLSINNGVDQNIFFPLNQREKTARRKKLGFCEKDKIFIYAGRLIRRKRVPELITFFNEKAIENSILLILGTGNELAECEAIATKKMIFLGYQENPQKYYQISDFVLSMSSAEGYPMSILEAVSCGCYAFLSDIPSHQEFINLNPYKADVIDNLTEDKLCVKNNNNNNHNLSAQKMTEQYVKLYLG</sequence>
<dbReference type="GO" id="GO:0016757">
    <property type="term" value="F:glycosyltransferase activity"/>
    <property type="evidence" value="ECO:0007669"/>
    <property type="project" value="UniProtKB-KW"/>
</dbReference>
<dbReference type="InterPro" id="IPR050194">
    <property type="entry name" value="Glycosyltransferase_grp1"/>
</dbReference>
<accession>A0A0B7IVK1</accession>
<feature type="domain" description="Glycosyltransferase subfamily 4-like N-terminal" evidence="2">
    <location>
        <begin position="72"/>
        <end position="170"/>
    </location>
</feature>
<protein>
    <submittedName>
        <fullName evidence="3">Glycosyltransferase, group 1 family protein</fullName>
        <ecNumber evidence="3">2.4.-.-</ecNumber>
    </submittedName>
</protein>
<dbReference type="InterPro" id="IPR028098">
    <property type="entry name" value="Glyco_trans_4-like_N"/>
</dbReference>
<proteinExistence type="predicted"/>